<protein>
    <recommendedName>
        <fullName evidence="2">Reverse transcriptase/retrotransposon-derived protein RNase H-like domain-containing protein</fullName>
    </recommendedName>
</protein>
<keyword evidence="4" id="KW-1185">Reference proteome</keyword>
<gene>
    <name evidence="3" type="ORF">AVEN_219334_1</name>
</gene>
<dbReference type="GO" id="GO:0071897">
    <property type="term" value="P:DNA biosynthetic process"/>
    <property type="evidence" value="ECO:0007669"/>
    <property type="project" value="UniProtKB-ARBA"/>
</dbReference>
<evidence type="ECO:0000313" key="4">
    <source>
        <dbReference type="Proteomes" id="UP000499080"/>
    </source>
</evidence>
<dbReference type="SUPFAM" id="SSF56672">
    <property type="entry name" value="DNA/RNA polymerases"/>
    <property type="match status" value="1"/>
</dbReference>
<evidence type="ECO:0000259" key="2">
    <source>
        <dbReference type="Pfam" id="PF17919"/>
    </source>
</evidence>
<comment type="caution">
    <text evidence="3">The sequence shown here is derived from an EMBL/GenBank/DDBJ whole genome shotgun (WGS) entry which is preliminary data.</text>
</comment>
<dbReference type="Gene3D" id="3.10.20.370">
    <property type="match status" value="1"/>
</dbReference>
<accession>A0A4Y2BHA2</accession>
<reference evidence="3 4" key="1">
    <citation type="journal article" date="2019" name="Sci. Rep.">
        <title>Orb-weaving spider Araneus ventricosus genome elucidates the spidroin gene catalogue.</title>
        <authorList>
            <person name="Kono N."/>
            <person name="Nakamura H."/>
            <person name="Ohtoshi R."/>
            <person name="Moran D.A.P."/>
            <person name="Shinohara A."/>
            <person name="Yoshida Y."/>
            <person name="Fujiwara M."/>
            <person name="Mori M."/>
            <person name="Tomita M."/>
            <person name="Arakawa K."/>
        </authorList>
    </citation>
    <scope>NUCLEOTIDE SEQUENCE [LARGE SCALE GENOMIC DNA]</scope>
</reference>
<keyword evidence="1" id="KW-0511">Multifunctional enzyme</keyword>
<dbReference type="InterPro" id="IPR041577">
    <property type="entry name" value="RT_RNaseH_2"/>
</dbReference>
<dbReference type="EMBL" id="BGPR01000073">
    <property type="protein sequence ID" value="GBL90666.1"/>
    <property type="molecule type" value="Genomic_DNA"/>
</dbReference>
<dbReference type="PANTHER" id="PTHR37984:SF5">
    <property type="entry name" value="PROTEIN NYNRIN-LIKE"/>
    <property type="match status" value="1"/>
</dbReference>
<dbReference type="Pfam" id="PF17919">
    <property type="entry name" value="RT_RNaseH_2"/>
    <property type="match status" value="1"/>
</dbReference>
<dbReference type="PANTHER" id="PTHR37984">
    <property type="entry name" value="PROTEIN CBG26694"/>
    <property type="match status" value="1"/>
</dbReference>
<dbReference type="InterPro" id="IPR043502">
    <property type="entry name" value="DNA/RNA_pol_sf"/>
</dbReference>
<evidence type="ECO:0000313" key="3">
    <source>
        <dbReference type="EMBL" id="GBL90666.1"/>
    </source>
</evidence>
<organism evidence="3 4">
    <name type="scientific">Araneus ventricosus</name>
    <name type="common">Orbweaver spider</name>
    <name type="synonym">Epeira ventricosa</name>
    <dbReference type="NCBI Taxonomy" id="182803"/>
    <lineage>
        <taxon>Eukaryota</taxon>
        <taxon>Metazoa</taxon>
        <taxon>Ecdysozoa</taxon>
        <taxon>Arthropoda</taxon>
        <taxon>Chelicerata</taxon>
        <taxon>Arachnida</taxon>
        <taxon>Araneae</taxon>
        <taxon>Araneomorphae</taxon>
        <taxon>Entelegynae</taxon>
        <taxon>Araneoidea</taxon>
        <taxon>Araneidae</taxon>
        <taxon>Araneus</taxon>
    </lineage>
</organism>
<dbReference type="Gene3D" id="3.30.70.270">
    <property type="match status" value="1"/>
</dbReference>
<evidence type="ECO:0000256" key="1">
    <source>
        <dbReference type="ARBA" id="ARBA00023268"/>
    </source>
</evidence>
<dbReference type="AlphaFoldDB" id="A0A4Y2BHA2"/>
<dbReference type="InterPro" id="IPR043128">
    <property type="entry name" value="Rev_trsase/Diguanyl_cyclase"/>
</dbReference>
<sequence>MCTNPVVKPLHKLTEAKSNFNWTEGCEKSFNCLKHAVTTSPVLTYPRTDKDFIVDINASNEEIGAFLSQIIGNEERVIAYFSKSLGKPEKKVLSHVRKY</sequence>
<proteinExistence type="predicted"/>
<dbReference type="Proteomes" id="UP000499080">
    <property type="component" value="Unassembled WGS sequence"/>
</dbReference>
<dbReference type="InterPro" id="IPR050951">
    <property type="entry name" value="Retrovirus_Pol_polyprotein"/>
</dbReference>
<feature type="domain" description="Reverse transcriptase/retrotransposon-derived protein RNase H-like" evidence="2">
    <location>
        <begin position="22"/>
        <end position="95"/>
    </location>
</feature>
<dbReference type="GO" id="GO:0003824">
    <property type="term" value="F:catalytic activity"/>
    <property type="evidence" value="ECO:0007669"/>
    <property type="project" value="UniProtKB-KW"/>
</dbReference>
<name>A0A4Y2BHA2_ARAVE</name>
<dbReference type="OrthoDB" id="6425250at2759"/>